<evidence type="ECO:0000256" key="4">
    <source>
        <dbReference type="ARBA" id="ARBA00022859"/>
    </source>
</evidence>
<keyword evidence="5" id="KW-0395">Inflammatory response</keyword>
<dbReference type="Gene3D" id="1.10.533.10">
    <property type="entry name" value="Death Domain, Fas"/>
    <property type="match status" value="2"/>
</dbReference>
<evidence type="ECO:0000256" key="1">
    <source>
        <dbReference type="ARBA" id="ARBA00004110"/>
    </source>
</evidence>
<keyword evidence="3" id="KW-0399">Innate immunity</keyword>
<keyword evidence="2" id="KW-0963">Cytoplasm</keyword>
<evidence type="ECO:0000313" key="9">
    <source>
        <dbReference type="EMBL" id="MBN3286729.1"/>
    </source>
</evidence>
<reference evidence="9" key="1">
    <citation type="journal article" date="2021" name="Cell">
        <title>Tracing the genetic footprints of vertebrate landing in non-teleost ray-finned fishes.</title>
        <authorList>
            <person name="Bi X."/>
            <person name="Wang K."/>
            <person name="Yang L."/>
            <person name="Pan H."/>
            <person name="Jiang H."/>
            <person name="Wei Q."/>
            <person name="Fang M."/>
            <person name="Yu H."/>
            <person name="Zhu C."/>
            <person name="Cai Y."/>
            <person name="He Y."/>
            <person name="Gan X."/>
            <person name="Zeng H."/>
            <person name="Yu D."/>
            <person name="Zhu Y."/>
            <person name="Jiang H."/>
            <person name="Qiu Q."/>
            <person name="Yang H."/>
            <person name="Zhang Y.E."/>
            <person name="Wang W."/>
            <person name="Zhu M."/>
            <person name="He S."/>
            <person name="Zhang G."/>
        </authorList>
    </citation>
    <scope>NUCLEOTIDE SEQUENCE</scope>
    <source>
        <strain evidence="9">Pddl_001</strain>
    </source>
</reference>
<dbReference type="InterPro" id="IPR004020">
    <property type="entry name" value="DAPIN"/>
</dbReference>
<comment type="caution">
    <text evidence="9">The sequence shown here is derived from an EMBL/GenBank/DDBJ whole genome shotgun (WGS) entry which is preliminary data.</text>
</comment>
<dbReference type="InterPro" id="IPR011029">
    <property type="entry name" value="DEATH-like_dom_sf"/>
</dbReference>
<evidence type="ECO:0000259" key="8">
    <source>
        <dbReference type="PROSITE" id="PS50824"/>
    </source>
</evidence>
<dbReference type="CDD" id="cd08321">
    <property type="entry name" value="Pyrin_ASC-like"/>
    <property type="match status" value="1"/>
</dbReference>
<dbReference type="SMART" id="SM01289">
    <property type="entry name" value="PYRIN"/>
    <property type="match status" value="1"/>
</dbReference>
<dbReference type="Pfam" id="PF00619">
    <property type="entry name" value="CARD"/>
    <property type="match status" value="1"/>
</dbReference>
<accession>A0ABS2YKN4</accession>
<dbReference type="PROSITE" id="PS50824">
    <property type="entry name" value="DAPIN"/>
    <property type="match status" value="1"/>
</dbReference>
<dbReference type="InterPro" id="IPR033516">
    <property type="entry name" value="CARD8/ASC/NALP1_CARD"/>
</dbReference>
<dbReference type="InterPro" id="IPR051249">
    <property type="entry name" value="NLRP_Inflammasome"/>
</dbReference>
<feature type="non-terminal residue" evidence="9">
    <location>
        <position position="1"/>
    </location>
</feature>
<dbReference type="PROSITE" id="PS50209">
    <property type="entry name" value="CARD"/>
    <property type="match status" value="1"/>
</dbReference>
<sequence length="204" mass="23220">MDKKTVKDHIINALDDLQQNELKKFRHKLCDTDFEDGLKIAKGKVEGADSLDLADIIVRTFSESNSVRATVRVLRAIGENQLANNLEMKTGQAGQMPGAMERTARNAGGRLGLMENGVHFVDRHREALIRRTPIVAPILDALLSEKMIHEELYTEIVNNPNETPQSKMRKLFLATSAWGTMQKDYFYKLLEREQPFLIEELQKI</sequence>
<comment type="subcellular location">
    <subcellularLocation>
        <location evidence="1">Inflammasome</location>
    </subcellularLocation>
</comment>
<dbReference type="Pfam" id="PF02758">
    <property type="entry name" value="PYRIN"/>
    <property type="match status" value="1"/>
</dbReference>
<keyword evidence="4" id="KW-0391">Immunity</keyword>
<gene>
    <name evidence="9" type="primary">Pycard_1</name>
    <name evidence="9" type="ORF">GTO93_0018560</name>
</gene>
<dbReference type="InterPro" id="IPR001315">
    <property type="entry name" value="CARD"/>
</dbReference>
<keyword evidence="10" id="KW-1185">Reference proteome</keyword>
<name>A0ABS2YKN4_POLSP</name>
<dbReference type="CDD" id="cd08330">
    <property type="entry name" value="CARD_ASC_NALP1"/>
    <property type="match status" value="1"/>
</dbReference>
<dbReference type="EMBL" id="JAAWVQ010159873">
    <property type="protein sequence ID" value="MBN3286729.1"/>
    <property type="molecule type" value="Genomic_DNA"/>
</dbReference>
<evidence type="ECO:0000313" key="10">
    <source>
        <dbReference type="Proteomes" id="UP001166093"/>
    </source>
</evidence>
<evidence type="ECO:0000256" key="6">
    <source>
        <dbReference type="ARBA" id="ARBA00023233"/>
    </source>
</evidence>
<evidence type="ECO:0000256" key="3">
    <source>
        <dbReference type="ARBA" id="ARBA00022588"/>
    </source>
</evidence>
<proteinExistence type="predicted"/>
<evidence type="ECO:0000259" key="7">
    <source>
        <dbReference type="PROSITE" id="PS50209"/>
    </source>
</evidence>
<feature type="domain" description="Pyrin" evidence="8">
    <location>
        <begin position="1"/>
        <end position="92"/>
    </location>
</feature>
<evidence type="ECO:0000256" key="2">
    <source>
        <dbReference type="ARBA" id="ARBA00022490"/>
    </source>
</evidence>
<protein>
    <submittedName>
        <fullName evidence="9">ASC protein</fullName>
    </submittedName>
</protein>
<dbReference type="PANTHER" id="PTHR46985:SF2">
    <property type="entry name" value="APOPTOSIS-ASSOCIATED SPECK-LIKE PROTEIN CONTAINING A CARD"/>
    <property type="match status" value="1"/>
</dbReference>
<dbReference type="SUPFAM" id="SSF47986">
    <property type="entry name" value="DEATH domain"/>
    <property type="match status" value="2"/>
</dbReference>
<feature type="non-terminal residue" evidence="9">
    <location>
        <position position="204"/>
    </location>
</feature>
<dbReference type="Proteomes" id="UP001166093">
    <property type="component" value="Unassembled WGS sequence"/>
</dbReference>
<dbReference type="PANTHER" id="PTHR46985">
    <property type="entry name" value="NACHT, LRR AND PYD DOMAINS-CONTAINING PROTEIN 1"/>
    <property type="match status" value="1"/>
</dbReference>
<feature type="domain" description="CARD" evidence="7">
    <location>
        <begin position="113"/>
        <end position="204"/>
    </location>
</feature>
<keyword evidence="6" id="KW-1271">Inflammasome</keyword>
<evidence type="ECO:0000256" key="5">
    <source>
        <dbReference type="ARBA" id="ARBA00023198"/>
    </source>
</evidence>
<organism evidence="9 10">
    <name type="scientific">Polyodon spathula</name>
    <name type="common">North American paddlefish</name>
    <name type="synonym">Squalus spathula</name>
    <dbReference type="NCBI Taxonomy" id="7913"/>
    <lineage>
        <taxon>Eukaryota</taxon>
        <taxon>Metazoa</taxon>
        <taxon>Chordata</taxon>
        <taxon>Craniata</taxon>
        <taxon>Vertebrata</taxon>
        <taxon>Euteleostomi</taxon>
        <taxon>Actinopterygii</taxon>
        <taxon>Chondrostei</taxon>
        <taxon>Acipenseriformes</taxon>
        <taxon>Polyodontidae</taxon>
        <taxon>Polyodon</taxon>
    </lineage>
</organism>